<comment type="caution">
    <text evidence="1">The sequence shown here is derived from an EMBL/GenBank/DDBJ whole genome shotgun (WGS) entry which is preliminary data.</text>
</comment>
<name>A0A120FN33_9HYPH</name>
<evidence type="ECO:0000313" key="2">
    <source>
        <dbReference type="Proteomes" id="UP000068164"/>
    </source>
</evidence>
<organism evidence="1 2">
    <name type="scientific">Rhizobium altiplani</name>
    <dbReference type="NCBI Taxonomy" id="1864509"/>
    <lineage>
        <taxon>Bacteria</taxon>
        <taxon>Pseudomonadati</taxon>
        <taxon>Pseudomonadota</taxon>
        <taxon>Alphaproteobacteria</taxon>
        <taxon>Hyphomicrobiales</taxon>
        <taxon>Rhizobiaceae</taxon>
        <taxon>Rhizobium/Agrobacterium group</taxon>
        <taxon>Rhizobium</taxon>
    </lineage>
</organism>
<keyword evidence="2" id="KW-1185">Reference proteome</keyword>
<reference evidence="1 2" key="1">
    <citation type="submission" date="2015-11" db="EMBL/GenBank/DDBJ databases">
        <title>Draft Genome Sequence of the Strain BR 10423 (Rhizobium sp.) isolated from nodules of Mimosa pudica.</title>
        <authorList>
            <person name="Barauna A.C."/>
            <person name="Zilli J.E."/>
            <person name="Simoes-Araujo J.L."/>
            <person name="Reis V.M."/>
            <person name="James E.K."/>
            <person name="Reis F.B.Jr."/>
            <person name="Rouws L.F."/>
            <person name="Passos S.R."/>
            <person name="Gois S.R."/>
        </authorList>
    </citation>
    <scope>NUCLEOTIDE SEQUENCE [LARGE SCALE GENOMIC DNA]</scope>
    <source>
        <strain evidence="1 2">BR10423</strain>
    </source>
</reference>
<protein>
    <submittedName>
        <fullName evidence="1">Uncharacterized protein</fullName>
    </submittedName>
</protein>
<gene>
    <name evidence="1" type="ORF">AS026_38195</name>
</gene>
<proteinExistence type="predicted"/>
<dbReference type="Proteomes" id="UP000068164">
    <property type="component" value="Unassembled WGS sequence"/>
</dbReference>
<sequence length="76" mass="8633">MREIKPPLFGLYHDHRASQRRAVFQRELDRLIEAAVAAGWREAEIALEVADLAEDYVMKLAKSDGISFANDNTCKN</sequence>
<dbReference type="EMBL" id="LNCD01000058">
    <property type="protein sequence ID" value="KWV54797.1"/>
    <property type="molecule type" value="Genomic_DNA"/>
</dbReference>
<evidence type="ECO:0000313" key="1">
    <source>
        <dbReference type="EMBL" id="KWV54797.1"/>
    </source>
</evidence>
<dbReference type="AlphaFoldDB" id="A0A120FN33"/>
<dbReference type="OrthoDB" id="8373241at2"/>
<accession>A0A120FN33</accession>
<dbReference type="RefSeq" id="WP_062369725.1">
    <property type="nucleotide sequence ID" value="NZ_LNCD01000058.1"/>
</dbReference>